<reference evidence="4" key="1">
    <citation type="submission" date="2020-10" db="EMBL/GenBank/DDBJ databases">
        <title>Phylogeny of dyella-like bacteria.</title>
        <authorList>
            <person name="Fu J."/>
        </authorList>
    </citation>
    <scope>NUCLEOTIDE SEQUENCE</scope>
    <source>
        <strain evidence="4">DHON07</strain>
    </source>
</reference>
<feature type="domain" description="Xaa-Pro dipeptidyl-peptidase C-terminal" evidence="3">
    <location>
        <begin position="495"/>
        <end position="721"/>
    </location>
</feature>
<dbReference type="SUPFAM" id="SSF49785">
    <property type="entry name" value="Galactose-binding domain-like"/>
    <property type="match status" value="1"/>
</dbReference>
<dbReference type="Gene3D" id="1.10.3020.10">
    <property type="entry name" value="alpha-amino acid ester hydrolase ( Helical cap domain)"/>
    <property type="match status" value="1"/>
</dbReference>
<keyword evidence="2" id="KW-0732">Signal</keyword>
<dbReference type="SMART" id="SM00939">
    <property type="entry name" value="PepX_C"/>
    <property type="match status" value="1"/>
</dbReference>
<dbReference type="EMBL" id="JADIKF010000040">
    <property type="protein sequence ID" value="MBM7132273.1"/>
    <property type="molecule type" value="Genomic_DNA"/>
</dbReference>
<feature type="chain" id="PRO_5045442572" evidence="2">
    <location>
        <begin position="19"/>
        <end position="742"/>
    </location>
</feature>
<dbReference type="Proteomes" id="UP001430193">
    <property type="component" value="Unassembled WGS sequence"/>
</dbReference>
<protein>
    <submittedName>
        <fullName evidence="4">CocE/NonD family hydrolase</fullName>
    </submittedName>
</protein>
<dbReference type="InterPro" id="IPR029058">
    <property type="entry name" value="AB_hydrolase_fold"/>
</dbReference>
<dbReference type="GO" id="GO:0016787">
    <property type="term" value="F:hydrolase activity"/>
    <property type="evidence" value="ECO:0007669"/>
    <property type="project" value="UniProtKB-KW"/>
</dbReference>
<dbReference type="InterPro" id="IPR013736">
    <property type="entry name" value="Xaa-Pro_dipept_C"/>
</dbReference>
<keyword evidence="5" id="KW-1185">Reference proteome</keyword>
<organism evidence="4 5">
    <name type="scientific">Dyella mobilis</name>
    <dbReference type="NCBI Taxonomy" id="1849582"/>
    <lineage>
        <taxon>Bacteria</taxon>
        <taxon>Pseudomonadati</taxon>
        <taxon>Pseudomonadota</taxon>
        <taxon>Gammaproteobacteria</taxon>
        <taxon>Lysobacterales</taxon>
        <taxon>Rhodanobacteraceae</taxon>
        <taxon>Dyella</taxon>
    </lineage>
</organism>
<evidence type="ECO:0000256" key="2">
    <source>
        <dbReference type="SAM" id="SignalP"/>
    </source>
</evidence>
<evidence type="ECO:0000313" key="5">
    <source>
        <dbReference type="Proteomes" id="UP001430193"/>
    </source>
</evidence>
<evidence type="ECO:0000256" key="1">
    <source>
        <dbReference type="ARBA" id="ARBA00022801"/>
    </source>
</evidence>
<proteinExistence type="predicted"/>
<comment type="caution">
    <text evidence="4">The sequence shown here is derived from an EMBL/GenBank/DDBJ whole genome shotgun (WGS) entry which is preliminary data.</text>
</comment>
<dbReference type="InterPro" id="IPR008979">
    <property type="entry name" value="Galactose-bd-like_sf"/>
</dbReference>
<dbReference type="NCBIfam" id="TIGR00976">
    <property type="entry name" value="CocE_NonD"/>
    <property type="match status" value="1"/>
</dbReference>
<feature type="signal peptide" evidence="2">
    <location>
        <begin position="1"/>
        <end position="18"/>
    </location>
</feature>
<dbReference type="Pfam" id="PF02129">
    <property type="entry name" value="Peptidase_S15"/>
    <property type="match status" value="1"/>
</dbReference>
<dbReference type="Gene3D" id="3.40.50.1820">
    <property type="entry name" value="alpha/beta hydrolase"/>
    <property type="match status" value="1"/>
</dbReference>
<dbReference type="InterPro" id="IPR000383">
    <property type="entry name" value="Xaa-Pro-like_dom"/>
</dbReference>
<dbReference type="Gene3D" id="2.60.120.260">
    <property type="entry name" value="Galactose-binding domain-like"/>
    <property type="match status" value="1"/>
</dbReference>
<sequence>MKSLALSALLAVSLAASAAAATPVAETSFATEAAALIPAHASATSAKDLNTLFQLQLVAGHFTDAQATLDRLEAADRTEDPKRVPSVTLWRVYTRAKIYEAAGQGASAARSRAFSELYGALPDVEAAKALPWFEVNFDSLRDEESAQQKACAGTTLAHCTSAAAYIRVHGEGIALSYLMPALEPLLKADTQRRYLVDDQVLIPTPDGARIAAMVVRPRSTGAAKLTSLLNFTIYADDFYGMGDAVSMAAHGYVGVVAYTRGKGRSPGPVVPYVHDGEDAATVIEWLARQPWSDGRVGMFSGSYNGFTQWAAAKHHPAALKAIATHATNAPGIDTPMQGNVFQSFIYYWPFYTTDNKTLDAKMMGDRQHWNSLQKKWYVSGRPYRDMDKIDGRPNPIFDTWLQHPSYDAFWQRLIPFRNEFASIDIPVFTETGYYDGGMVGALYYFQQHLNYRPNADDRMLIGPYHHFAMGDGVLPEIDGYVIDKAALIDLQEVRLEWFDHVFHGAPLPELLSDRVNFEVMGANTWRHASTLADMAPSRQRFYLTGQSEAKRWLLADAPGTQAPPALSVDFRDRSDADFEPPQGMPDTRNALVFETAPLKKPLEIEGLFQGKLNIVTNKRDLDLQVNFYALTPDGHYLDLASYLGRASYMQDRTQRHLLQPGQPQLLDFESQVVTARLLAAGSRIVAVVGVPKVPEIQVNYGTGRDVSTESIADAGEPLRIQWSEGSYFDLGVRGTVAFDQQR</sequence>
<dbReference type="SUPFAM" id="SSF53474">
    <property type="entry name" value="alpha/beta-Hydrolases"/>
    <property type="match status" value="1"/>
</dbReference>
<dbReference type="Pfam" id="PF08530">
    <property type="entry name" value="PepX_C"/>
    <property type="match status" value="1"/>
</dbReference>
<evidence type="ECO:0000259" key="3">
    <source>
        <dbReference type="SMART" id="SM00939"/>
    </source>
</evidence>
<keyword evidence="1 4" id="KW-0378">Hydrolase</keyword>
<name>A0ABS2KM83_9GAMM</name>
<gene>
    <name evidence="4" type="ORF">ISS99_22305</name>
</gene>
<dbReference type="InterPro" id="IPR005674">
    <property type="entry name" value="CocE/Ser_esterase"/>
</dbReference>
<accession>A0ABS2KM83</accession>
<dbReference type="RefSeq" id="WP_204633787.1">
    <property type="nucleotide sequence ID" value="NZ_BSOC01000001.1"/>
</dbReference>
<evidence type="ECO:0000313" key="4">
    <source>
        <dbReference type="EMBL" id="MBM7132273.1"/>
    </source>
</evidence>